<accession>A0ABY8VMV5</accession>
<proteinExistence type="predicted"/>
<evidence type="ECO:0000313" key="1">
    <source>
        <dbReference type="EMBL" id="WIM70981.1"/>
    </source>
</evidence>
<sequence>MTPEQLLRVAEEFCAVHRVRVRSFGALVGAAAVATARIEGIPVHADEAAAGRALAESVVRLAPLTARNEEFAEVAREVFRRLHT</sequence>
<evidence type="ECO:0000313" key="2">
    <source>
        <dbReference type="Proteomes" id="UP001238805"/>
    </source>
</evidence>
<dbReference type="RefSeq" id="WP_284875560.1">
    <property type="nucleotide sequence ID" value="NZ_CP126970.1"/>
</dbReference>
<dbReference type="EMBL" id="CP126970">
    <property type="protein sequence ID" value="WIM70981.1"/>
    <property type="molecule type" value="Genomic_DNA"/>
</dbReference>
<evidence type="ECO:0008006" key="3">
    <source>
        <dbReference type="Google" id="ProtNLM"/>
    </source>
</evidence>
<organism evidence="1 2">
    <name type="scientific">Corynebacterium suedekumii</name>
    <dbReference type="NCBI Taxonomy" id="3049801"/>
    <lineage>
        <taxon>Bacteria</taxon>
        <taxon>Bacillati</taxon>
        <taxon>Actinomycetota</taxon>
        <taxon>Actinomycetes</taxon>
        <taxon>Mycobacteriales</taxon>
        <taxon>Corynebacteriaceae</taxon>
        <taxon>Corynebacterium</taxon>
    </lineage>
</organism>
<dbReference type="Proteomes" id="UP001238805">
    <property type="component" value="Chromosome"/>
</dbReference>
<keyword evidence="2" id="KW-1185">Reference proteome</keyword>
<name>A0ABY8VMV5_9CORY</name>
<protein>
    <recommendedName>
        <fullName evidence="3">TetR family transcriptional regulator</fullName>
    </recommendedName>
</protein>
<gene>
    <name evidence="1" type="ORF">QP029_03955</name>
</gene>
<reference evidence="1 2" key="1">
    <citation type="submission" date="2023-05" db="EMBL/GenBank/DDBJ databases">
        <title>Corynebacterium suedekumii sp. nov. and Corynebacterium breve sp. nov. isolated from raw cow's milk.</title>
        <authorList>
            <person name="Baer M.K."/>
            <person name="Mehl L."/>
            <person name="Hellmuth R."/>
            <person name="Marke G."/>
            <person name="Lipski A."/>
        </authorList>
    </citation>
    <scope>NUCLEOTIDE SEQUENCE [LARGE SCALE GENOMIC DNA]</scope>
    <source>
        <strain evidence="1 2">LM112</strain>
    </source>
</reference>